<dbReference type="RefSeq" id="WP_128687003.1">
    <property type="nucleotide sequence ID" value="NZ_CP029684.2"/>
</dbReference>
<dbReference type="Proteomes" id="UP000286907">
    <property type="component" value="Chromosome"/>
</dbReference>
<gene>
    <name evidence="1" type="ORF">DLJ48_08380</name>
</gene>
<accession>A0ABX5QP63</accession>
<name>A0ABX5QP63_9LACO</name>
<protein>
    <submittedName>
        <fullName evidence="1">Uncharacterized protein</fullName>
    </submittedName>
</protein>
<organism evidence="1 2">
    <name type="scientific">Oenococcus sicerae</name>
    <dbReference type="NCBI Taxonomy" id="2203724"/>
    <lineage>
        <taxon>Bacteria</taxon>
        <taxon>Bacillati</taxon>
        <taxon>Bacillota</taxon>
        <taxon>Bacilli</taxon>
        <taxon>Lactobacillales</taxon>
        <taxon>Lactobacillaceae</taxon>
        <taxon>Oenococcus</taxon>
    </lineage>
</organism>
<proteinExistence type="predicted"/>
<keyword evidence="2" id="KW-1185">Reference proteome</keyword>
<evidence type="ECO:0000313" key="1">
    <source>
        <dbReference type="EMBL" id="QAS70537.1"/>
    </source>
</evidence>
<dbReference type="EMBL" id="CP029684">
    <property type="protein sequence ID" value="QAS70537.1"/>
    <property type="molecule type" value="Genomic_DNA"/>
</dbReference>
<evidence type="ECO:0000313" key="2">
    <source>
        <dbReference type="Proteomes" id="UP000286907"/>
    </source>
</evidence>
<reference evidence="1 2" key="1">
    <citation type="journal article" date="2019" name="Syst. Appl. Microbiol.">
        <title>Oenococcus sicerae sp. nov., isolated from French cider.</title>
        <authorList>
            <person name="Cousin F.J."/>
            <person name="Le Guellec R."/>
            <person name="Chagnot C."/>
            <person name="Goux D."/>
            <person name="Dalmasso M."/>
            <person name="Laplace J.M."/>
            <person name="Cretenet M."/>
        </authorList>
    </citation>
    <scope>NUCLEOTIDE SEQUENCE [LARGE SCALE GENOMIC DNA]</scope>
    <source>
        <strain evidence="1 2">UCMA 15228</strain>
    </source>
</reference>
<sequence>MNLLVRIVESILLLSVGYFLRDLPNLVREVIINKNKVSGQRTLQVESYFRQISGDDLNQLLKDWSAKIIYLNDKKQNDQEHDELEKYKDLMHRSLMYGSDKTVSLLAYFSQFQYRTYAEDSNVGKTDEQLKNAAIGIMYMSRIVASLKYDFTGYQIDPLDIMKLIINDLDSGDHWERMLAANKEIDNILAKQK</sequence>